<dbReference type="SUPFAM" id="SSF52777">
    <property type="entry name" value="CoA-dependent acyltransferases"/>
    <property type="match status" value="2"/>
</dbReference>
<reference evidence="14" key="1">
    <citation type="journal article" date="2019" name="Int. J. Syst. Evol. Microbiol.">
        <title>The Global Catalogue of Microorganisms (GCM) 10K type strain sequencing project: providing services to taxonomists for standard genome sequencing and annotation.</title>
        <authorList>
            <consortium name="The Broad Institute Genomics Platform"/>
            <consortium name="The Broad Institute Genome Sequencing Center for Infectious Disease"/>
            <person name="Wu L."/>
            <person name="Ma J."/>
        </authorList>
    </citation>
    <scope>NUCLEOTIDE SEQUENCE [LARGE SCALE GENOMIC DNA]</scope>
    <source>
        <strain evidence="14">JCM 16898</strain>
    </source>
</reference>
<dbReference type="EMBL" id="BAAAZN010000004">
    <property type="protein sequence ID" value="GAA3537680.1"/>
    <property type="molecule type" value="Genomic_DNA"/>
</dbReference>
<dbReference type="Gene3D" id="3.30.559.30">
    <property type="entry name" value="Nonribosomal peptide synthetase, condensation domain"/>
    <property type="match status" value="1"/>
</dbReference>
<evidence type="ECO:0000256" key="5">
    <source>
        <dbReference type="ARBA" id="ARBA00012866"/>
    </source>
</evidence>
<dbReference type="Gene3D" id="3.30.559.10">
    <property type="entry name" value="Chloramphenicol acetyltransferase-like domain"/>
    <property type="match status" value="1"/>
</dbReference>
<dbReference type="Pfam" id="PF16911">
    <property type="entry name" value="PapA_C"/>
    <property type="match status" value="1"/>
</dbReference>
<dbReference type="InterPro" id="IPR031641">
    <property type="entry name" value="PapA_C"/>
</dbReference>
<dbReference type="NCBIfam" id="NF006787">
    <property type="entry name" value="PRK09294.1-1"/>
    <property type="match status" value="1"/>
</dbReference>
<evidence type="ECO:0000313" key="14">
    <source>
        <dbReference type="Proteomes" id="UP001500689"/>
    </source>
</evidence>
<keyword evidence="7" id="KW-0808">Transferase</keyword>
<evidence type="ECO:0000256" key="11">
    <source>
        <dbReference type="ARBA" id="ARBA00033407"/>
    </source>
</evidence>
<keyword evidence="8 13" id="KW-0012">Acyltransferase</keyword>
<protein>
    <recommendedName>
        <fullName evidence="6">Phthiocerol/phthiodiolone dimycocerosyl transferase</fullName>
        <ecNumber evidence="5">2.3.1.282</ecNumber>
    </recommendedName>
    <alternativeName>
        <fullName evidence="11">Acyltransferase PapA5</fullName>
    </alternativeName>
    <alternativeName>
        <fullName evidence="9">Phthiocerol/phthiodiolone O-acyltransferase</fullName>
    </alternativeName>
    <alternativeName>
        <fullName evidence="10">Polyketide synthase-associated protein A5</fullName>
    </alternativeName>
</protein>
<name>A0ABP6VQ53_9PSEU</name>
<proteinExistence type="inferred from homology"/>
<dbReference type="RefSeq" id="WP_344858202.1">
    <property type="nucleotide sequence ID" value="NZ_BAAAZN010000004.1"/>
</dbReference>
<accession>A0ABP6VQ53</accession>
<evidence type="ECO:0000256" key="3">
    <source>
        <dbReference type="ARBA" id="ARBA00001907"/>
    </source>
</evidence>
<evidence type="ECO:0000256" key="2">
    <source>
        <dbReference type="ARBA" id="ARBA00000625"/>
    </source>
</evidence>
<evidence type="ECO:0000256" key="7">
    <source>
        <dbReference type="ARBA" id="ARBA00022679"/>
    </source>
</evidence>
<comment type="catalytic activity">
    <reaction evidence="1">
        <text>2 a mycocerosyl-[mycocerosic acid synthase] + a phthiocerol = a dimycocerosyl phthiocerol + 2 holo-[mycocerosic acid synthase].</text>
        <dbReference type="EC" id="2.3.1.282"/>
    </reaction>
</comment>
<evidence type="ECO:0000256" key="6">
    <source>
        <dbReference type="ARBA" id="ARBA00013449"/>
    </source>
</evidence>
<evidence type="ECO:0000256" key="10">
    <source>
        <dbReference type="ARBA" id="ARBA00032317"/>
    </source>
</evidence>
<evidence type="ECO:0000313" key="13">
    <source>
        <dbReference type="EMBL" id="GAA3537680.1"/>
    </source>
</evidence>
<evidence type="ECO:0000256" key="9">
    <source>
        <dbReference type="ARBA" id="ARBA00030465"/>
    </source>
</evidence>
<organism evidence="13 14">
    <name type="scientific">Amycolatopsis ultiminotia</name>
    <dbReference type="NCBI Taxonomy" id="543629"/>
    <lineage>
        <taxon>Bacteria</taxon>
        <taxon>Bacillati</taxon>
        <taxon>Actinomycetota</taxon>
        <taxon>Actinomycetes</taxon>
        <taxon>Pseudonocardiales</taxon>
        <taxon>Pseudonocardiaceae</taxon>
        <taxon>Amycolatopsis</taxon>
    </lineage>
</organism>
<sequence length="402" mass="43200">MTRTGFRRALSPSEKIHAVKEAYIGYTVRVTGRLDPAALTTAFEAVHQAYPQLSGRVERTGDDIFLTESDARPEIRFTAGDLEKPLAGLELDQHRSLSALNVVQDGDEAAVCLAIQHSVADAHHATAILATLWSCYTDVVEGRPLDLPRHPYPRSLEELLAERGIHASAPAAAGAPAPGPPASPPDPVIRHVTRHRLSAAETAALTELGHREHVTINGLVSGAILLAEAEIRELPVTELVYRYSVNLRSRLAPPVEATAGTNVLGGVGFKAADGTERTAVALGRAIGEQLQAGLADGSVQRSILDMFSRPAVAKPWDPNLARTVVSIMNWGVAPPIRTPEGLRATDLHSASRMREAIALGGYVLSTFDGRIGIDLGWPDGDPSLPGRLECLREQFTRLTRDR</sequence>
<keyword evidence="14" id="KW-1185">Reference proteome</keyword>
<evidence type="ECO:0000256" key="8">
    <source>
        <dbReference type="ARBA" id="ARBA00023315"/>
    </source>
</evidence>
<feature type="domain" description="Phthiocerol/phthiodiolone dimycocerosyl transferase C-terminal" evidence="12">
    <location>
        <begin position="187"/>
        <end position="375"/>
    </location>
</feature>
<comment type="catalytic activity">
    <reaction evidence="3">
        <text>2 a mycocerosyl-[mycocerosic acid synthase] + a phthiodiolone = a dimycocerosyl phthiodiolone + 2 holo-[mycocerosic acid synthase].</text>
        <dbReference type="EC" id="2.3.1.282"/>
    </reaction>
</comment>
<comment type="catalytic activity">
    <reaction evidence="2">
        <text>2 a mycocerosyl-[mycocerosic acid synthase] + a phenolphthiocerol = a dimycocerosyl phenolphthiocerol + 2 holo-[mycocerosic acid synthase].</text>
        <dbReference type="EC" id="2.3.1.282"/>
    </reaction>
</comment>
<dbReference type="EC" id="2.3.1.282" evidence="5"/>
<dbReference type="GO" id="GO:0016746">
    <property type="term" value="F:acyltransferase activity"/>
    <property type="evidence" value="ECO:0007669"/>
    <property type="project" value="UniProtKB-KW"/>
</dbReference>
<gene>
    <name evidence="13" type="ORF">GCM10022222_21640</name>
</gene>
<comment type="similarity">
    <text evidence="4">Belongs to the acyltransferase PapA5 family.</text>
</comment>
<evidence type="ECO:0000259" key="12">
    <source>
        <dbReference type="Pfam" id="PF16911"/>
    </source>
</evidence>
<comment type="caution">
    <text evidence="13">The sequence shown here is derived from an EMBL/GenBank/DDBJ whole genome shotgun (WGS) entry which is preliminary data.</text>
</comment>
<evidence type="ECO:0000256" key="1">
    <source>
        <dbReference type="ARBA" id="ARBA00000026"/>
    </source>
</evidence>
<dbReference type="InterPro" id="IPR023213">
    <property type="entry name" value="CAT-like_dom_sf"/>
</dbReference>
<dbReference type="Proteomes" id="UP001500689">
    <property type="component" value="Unassembled WGS sequence"/>
</dbReference>
<evidence type="ECO:0000256" key="4">
    <source>
        <dbReference type="ARBA" id="ARBA00006558"/>
    </source>
</evidence>